<name>A0AAN8VX58_9MAGN</name>
<sequence length="230" mass="26255">MQRDKPVEFVGSQERSLKLRHTGADGGLTHICDKNCNQRILYDNHSSLCRVSGHIFPLTSLEEQAVRGVRRKLGAENSQNETCILKRRRDVQFHPSPFEKSFSAVGPICVLAILEKRPASHWVKRCQVSSRSFMHDHGTTLTEALGGRIAQRGLDLGILIKYEPWSLKQETEFGLMRLQLDLLIAPIRFMKVFGGASWTCLKLLREASITRLPRNSEMRLSWYKLPEIDT</sequence>
<evidence type="ECO:0000313" key="1">
    <source>
        <dbReference type="EMBL" id="KAK6935803.1"/>
    </source>
</evidence>
<accession>A0AAN8VX58</accession>
<evidence type="ECO:0000313" key="2">
    <source>
        <dbReference type="Proteomes" id="UP001370490"/>
    </source>
</evidence>
<organism evidence="1 2">
    <name type="scientific">Dillenia turbinata</name>
    <dbReference type="NCBI Taxonomy" id="194707"/>
    <lineage>
        <taxon>Eukaryota</taxon>
        <taxon>Viridiplantae</taxon>
        <taxon>Streptophyta</taxon>
        <taxon>Embryophyta</taxon>
        <taxon>Tracheophyta</taxon>
        <taxon>Spermatophyta</taxon>
        <taxon>Magnoliopsida</taxon>
        <taxon>eudicotyledons</taxon>
        <taxon>Gunneridae</taxon>
        <taxon>Pentapetalae</taxon>
        <taxon>Dilleniales</taxon>
        <taxon>Dilleniaceae</taxon>
        <taxon>Dillenia</taxon>
    </lineage>
</organism>
<dbReference type="Proteomes" id="UP001370490">
    <property type="component" value="Unassembled WGS sequence"/>
</dbReference>
<protein>
    <submittedName>
        <fullName evidence="1">Uncharacterized protein</fullName>
    </submittedName>
</protein>
<proteinExistence type="predicted"/>
<keyword evidence="2" id="KW-1185">Reference proteome</keyword>
<reference evidence="1 2" key="1">
    <citation type="submission" date="2023-12" db="EMBL/GenBank/DDBJ databases">
        <title>A high-quality genome assembly for Dillenia turbinata (Dilleniales).</title>
        <authorList>
            <person name="Chanderbali A."/>
        </authorList>
    </citation>
    <scope>NUCLEOTIDE SEQUENCE [LARGE SCALE GENOMIC DNA]</scope>
    <source>
        <strain evidence="1">LSX21</strain>
        <tissue evidence="1">Leaf</tissue>
    </source>
</reference>
<dbReference type="PANTHER" id="PTHR36372">
    <property type="entry name" value="EXPRESSED PROTEIN"/>
    <property type="match status" value="1"/>
</dbReference>
<dbReference type="EMBL" id="JBAMMX010000007">
    <property type="protein sequence ID" value="KAK6935803.1"/>
    <property type="molecule type" value="Genomic_DNA"/>
</dbReference>
<comment type="caution">
    <text evidence="1">The sequence shown here is derived from an EMBL/GenBank/DDBJ whole genome shotgun (WGS) entry which is preliminary data.</text>
</comment>
<dbReference type="AlphaFoldDB" id="A0AAN8VX58"/>
<gene>
    <name evidence="1" type="ORF">RJ641_032833</name>
</gene>